<dbReference type="PROSITE" id="PS50966">
    <property type="entry name" value="ZF_SWIM"/>
    <property type="match status" value="1"/>
</dbReference>
<keyword evidence="8" id="KW-1185">Reference proteome</keyword>
<dbReference type="InterPro" id="IPR006564">
    <property type="entry name" value="Znf_PMZ"/>
</dbReference>
<dbReference type="Pfam" id="PF04434">
    <property type="entry name" value="SWIM"/>
    <property type="match status" value="1"/>
</dbReference>
<feature type="region of interest" description="Disordered" evidence="5">
    <location>
        <begin position="159"/>
        <end position="226"/>
    </location>
</feature>
<feature type="compositionally biased region" description="Basic and acidic residues" evidence="5">
    <location>
        <begin position="159"/>
        <end position="168"/>
    </location>
</feature>
<dbReference type="SMART" id="SM00575">
    <property type="entry name" value="ZnF_PMZ"/>
    <property type="match status" value="1"/>
</dbReference>
<reference evidence="7" key="1">
    <citation type="journal article" date="2023" name="Plant J.">
        <title>Genome sequences and population genomics provide insights into the demographic history, inbreeding, and mutation load of two 'living fossil' tree species of Dipteronia.</title>
        <authorList>
            <person name="Feng Y."/>
            <person name="Comes H.P."/>
            <person name="Chen J."/>
            <person name="Zhu S."/>
            <person name="Lu R."/>
            <person name="Zhang X."/>
            <person name="Li P."/>
            <person name="Qiu J."/>
            <person name="Olsen K.M."/>
            <person name="Qiu Y."/>
        </authorList>
    </citation>
    <scope>NUCLEOTIDE SEQUENCE</scope>
    <source>
        <strain evidence="7">KIB01</strain>
    </source>
</reference>
<gene>
    <name evidence="7" type="ORF">Ddye_002561</name>
</gene>
<evidence type="ECO:0000256" key="5">
    <source>
        <dbReference type="SAM" id="MobiDB-lite"/>
    </source>
</evidence>
<evidence type="ECO:0000259" key="6">
    <source>
        <dbReference type="PROSITE" id="PS50966"/>
    </source>
</evidence>
<dbReference type="GO" id="GO:0008270">
    <property type="term" value="F:zinc ion binding"/>
    <property type="evidence" value="ECO:0007669"/>
    <property type="project" value="UniProtKB-KW"/>
</dbReference>
<evidence type="ECO:0000256" key="3">
    <source>
        <dbReference type="ARBA" id="ARBA00022833"/>
    </source>
</evidence>
<dbReference type="InterPro" id="IPR007527">
    <property type="entry name" value="Znf_SWIM"/>
</dbReference>
<proteinExistence type="predicted"/>
<dbReference type="PANTHER" id="PTHR31973:SF187">
    <property type="entry name" value="MUTATOR TRANSPOSASE MUDRA PROTEIN"/>
    <property type="match status" value="1"/>
</dbReference>
<dbReference type="Proteomes" id="UP001280121">
    <property type="component" value="Unassembled WGS sequence"/>
</dbReference>
<name>A0AAE0CUI2_9ROSI</name>
<evidence type="ECO:0000256" key="4">
    <source>
        <dbReference type="PROSITE-ProRule" id="PRU00325"/>
    </source>
</evidence>
<accession>A0AAE0CUI2</accession>
<keyword evidence="2 4" id="KW-0863">Zinc-finger</keyword>
<evidence type="ECO:0000256" key="2">
    <source>
        <dbReference type="ARBA" id="ARBA00022771"/>
    </source>
</evidence>
<dbReference type="EMBL" id="JANJYI010000001">
    <property type="protein sequence ID" value="KAK2663987.1"/>
    <property type="molecule type" value="Genomic_DNA"/>
</dbReference>
<evidence type="ECO:0000313" key="8">
    <source>
        <dbReference type="Proteomes" id="UP001280121"/>
    </source>
</evidence>
<organism evidence="7 8">
    <name type="scientific">Dipteronia dyeriana</name>
    <dbReference type="NCBI Taxonomy" id="168575"/>
    <lineage>
        <taxon>Eukaryota</taxon>
        <taxon>Viridiplantae</taxon>
        <taxon>Streptophyta</taxon>
        <taxon>Embryophyta</taxon>
        <taxon>Tracheophyta</taxon>
        <taxon>Spermatophyta</taxon>
        <taxon>Magnoliopsida</taxon>
        <taxon>eudicotyledons</taxon>
        <taxon>Gunneridae</taxon>
        <taxon>Pentapetalae</taxon>
        <taxon>rosids</taxon>
        <taxon>malvids</taxon>
        <taxon>Sapindales</taxon>
        <taxon>Sapindaceae</taxon>
        <taxon>Hippocastanoideae</taxon>
        <taxon>Acereae</taxon>
        <taxon>Dipteronia</taxon>
    </lineage>
</organism>
<comment type="caution">
    <text evidence="7">The sequence shown here is derived from an EMBL/GenBank/DDBJ whole genome shotgun (WGS) entry which is preliminary data.</text>
</comment>
<protein>
    <recommendedName>
        <fullName evidence="6">SWIM-type domain-containing protein</fullName>
    </recommendedName>
</protein>
<keyword evidence="1" id="KW-0479">Metal-binding</keyword>
<feature type="compositionally biased region" description="Polar residues" evidence="5">
    <location>
        <begin position="178"/>
        <end position="226"/>
    </location>
</feature>
<sequence>MRQRGKVAERLKLESSICHPEYSRNFHYHVRGLGDDQHIVEIDNKTCACNRWQLNEIPCIHGISTFLSSNCDPFDYIHNKYKKENFINDYTPEIYGINRPMIWLKTNDKPLECPLFKKQRGMLKKARNLQSDKVRVKGKTVLMRNYVMVRCNKCKREGHNKSTCDRRAGGNLDGSETRLGSTQIKGIKPSQGSNQAQGLQPSQGANQTEGLRASQGTNQTQVLQAS</sequence>
<feature type="domain" description="SWIM-type" evidence="6">
    <location>
        <begin position="38"/>
        <end position="70"/>
    </location>
</feature>
<evidence type="ECO:0000256" key="1">
    <source>
        <dbReference type="ARBA" id="ARBA00022723"/>
    </source>
</evidence>
<dbReference type="PANTHER" id="PTHR31973">
    <property type="entry name" value="POLYPROTEIN, PUTATIVE-RELATED"/>
    <property type="match status" value="1"/>
</dbReference>
<keyword evidence="3" id="KW-0862">Zinc</keyword>
<dbReference type="AlphaFoldDB" id="A0AAE0CUI2"/>
<evidence type="ECO:0000313" key="7">
    <source>
        <dbReference type="EMBL" id="KAK2663987.1"/>
    </source>
</evidence>